<organism evidence="2 3">
    <name type="scientific">Pseudaquabacterium inlustre</name>
    <dbReference type="NCBI Taxonomy" id="2984192"/>
    <lineage>
        <taxon>Bacteria</taxon>
        <taxon>Pseudomonadati</taxon>
        <taxon>Pseudomonadota</taxon>
        <taxon>Betaproteobacteria</taxon>
        <taxon>Burkholderiales</taxon>
        <taxon>Sphaerotilaceae</taxon>
        <taxon>Pseudaquabacterium</taxon>
    </lineage>
</organism>
<keyword evidence="3" id="KW-1185">Reference proteome</keyword>
<evidence type="ECO:0000313" key="2">
    <source>
        <dbReference type="EMBL" id="MEK8050054.1"/>
    </source>
</evidence>
<sequence>MRIVWRRVWPGRVPPAGHRRPAGASALALSTALLLAGWTAGPARADDEVPAWSEAARQRLLLGPADQAAQARGLRQALLDEAEALLRTGETAEARERLERAALMLHAADTESALVRADLQAGEYRRALAFAAHAAGAHQREWPAGMAWYAWLLRAGGQARAAQQVLADALARTPGNPALHETQLRLAEPWPRPGPALDAWLPRPYALGEAVPDDARCVGTAMLLPDGRGAVAAAAHLRGADRVWLRDGLGRTVAAEADGAPDDAGVQRLRLRTALPATGLETAPRPPYAGSPAYVLEQAPGDGRPAWPLLQQGFFGALPRSGDTAAPRALSIELPAGPRGSPVFDAEGRWAGLAVTGADGTDRLIPATRLDGSMKNGAAGVSQKPRIAVDELYEAALAATLQVLRRP</sequence>
<feature type="region of interest" description="Disordered" evidence="1">
    <location>
        <begin position="277"/>
        <end position="296"/>
    </location>
</feature>
<protein>
    <recommendedName>
        <fullName evidence="4">Tetratricopeptide repeat protein</fullName>
    </recommendedName>
</protein>
<reference evidence="2 3" key="1">
    <citation type="submission" date="2024-04" db="EMBL/GenBank/DDBJ databases">
        <title>Novel species of the genus Ideonella isolated from streams.</title>
        <authorList>
            <person name="Lu H."/>
        </authorList>
    </citation>
    <scope>NUCLEOTIDE SEQUENCE [LARGE SCALE GENOMIC DNA]</scope>
    <source>
        <strain evidence="2 3">DXS22W</strain>
    </source>
</reference>
<dbReference type="Proteomes" id="UP001365405">
    <property type="component" value="Unassembled WGS sequence"/>
</dbReference>
<comment type="caution">
    <text evidence="2">The sequence shown here is derived from an EMBL/GenBank/DDBJ whole genome shotgun (WGS) entry which is preliminary data.</text>
</comment>
<accession>A0ABU9CDU8</accession>
<evidence type="ECO:0008006" key="4">
    <source>
        <dbReference type="Google" id="ProtNLM"/>
    </source>
</evidence>
<name>A0ABU9CDU8_9BURK</name>
<proteinExistence type="predicted"/>
<dbReference type="RefSeq" id="WP_341409723.1">
    <property type="nucleotide sequence ID" value="NZ_JBBUTH010000003.1"/>
</dbReference>
<gene>
    <name evidence="2" type="ORF">AACH10_07380</name>
</gene>
<evidence type="ECO:0000256" key="1">
    <source>
        <dbReference type="SAM" id="MobiDB-lite"/>
    </source>
</evidence>
<dbReference type="EMBL" id="JBBUTH010000003">
    <property type="protein sequence ID" value="MEK8050054.1"/>
    <property type="molecule type" value="Genomic_DNA"/>
</dbReference>
<evidence type="ECO:0000313" key="3">
    <source>
        <dbReference type="Proteomes" id="UP001365405"/>
    </source>
</evidence>